<reference evidence="1" key="1">
    <citation type="submission" date="2020-02" db="EMBL/GenBank/DDBJ databases">
        <authorList>
            <person name="Meier V. D."/>
        </authorList>
    </citation>
    <scope>NUCLEOTIDE SEQUENCE</scope>
    <source>
        <strain evidence="1">AVDCRST_MAG59</strain>
    </source>
</reference>
<dbReference type="AlphaFoldDB" id="A0A6J4UDJ7"/>
<sequence>GGRSDRRAAAGIGPDRTESSTCRCLGRGQLLIRGGPVGMQPLVAFPPWVVCQAGGLRRAGGGPAGGGLAV</sequence>
<feature type="non-terminal residue" evidence="1">
    <location>
        <position position="1"/>
    </location>
</feature>
<accession>A0A6J4UDJ7</accession>
<feature type="non-terminal residue" evidence="1">
    <location>
        <position position="70"/>
    </location>
</feature>
<proteinExistence type="predicted"/>
<gene>
    <name evidence="1" type="ORF">AVDCRST_MAG59-1403</name>
</gene>
<dbReference type="EMBL" id="CADCWF010000087">
    <property type="protein sequence ID" value="CAA9547088.1"/>
    <property type="molecule type" value="Genomic_DNA"/>
</dbReference>
<name>A0A6J4UDJ7_9BACT</name>
<organism evidence="1">
    <name type="scientific">uncultured Thermomicrobiales bacterium</name>
    <dbReference type="NCBI Taxonomy" id="1645740"/>
    <lineage>
        <taxon>Bacteria</taxon>
        <taxon>Pseudomonadati</taxon>
        <taxon>Thermomicrobiota</taxon>
        <taxon>Thermomicrobia</taxon>
        <taxon>Thermomicrobiales</taxon>
        <taxon>environmental samples</taxon>
    </lineage>
</organism>
<protein>
    <submittedName>
        <fullName evidence="1">Uncharacterized protein</fullName>
    </submittedName>
</protein>
<evidence type="ECO:0000313" key="1">
    <source>
        <dbReference type="EMBL" id="CAA9547088.1"/>
    </source>
</evidence>